<gene>
    <name evidence="2" type="ORF">GTA08_BOTSDO12293</name>
</gene>
<dbReference type="Proteomes" id="UP000572817">
    <property type="component" value="Unassembled WGS sequence"/>
</dbReference>
<evidence type="ECO:0000313" key="3">
    <source>
        <dbReference type="Proteomes" id="UP000572817"/>
    </source>
</evidence>
<dbReference type="OrthoDB" id="5362512at2759"/>
<dbReference type="PANTHER" id="PTHR33112:SF8">
    <property type="entry name" value="HETEROKARYON INCOMPATIBILITY DOMAIN-CONTAINING PROTEIN"/>
    <property type="match status" value="1"/>
</dbReference>
<sequence length="425" mass="47870">MAMWAKFLSLGLEDEENICTSKYEVLGLAGTWLSRCNEEHDSCRGHERTTIPTRLISVANDFPKLTLTADWTTAPHYATLSHSWGKEGFIRLTQGNLKSFLSIIPDHQLPETFKDAITVTRALGIKYLWIDSLCIIQDDLKDWEREAATMQSVYGDSFINIAASTATDGTQGCFNKPEHFIDGFQTHVVVNGEQRVQQFRLAELYDSHTRDTHLATRAWALQEKLLPPRTLHLGNRGAFWECRSLLASEHFPHRLPLQLETTLVYTKQYELRWEYLVHVYSAADMSFDRDKLPALSGIAQLEHGRTGHQYLAGMWRPGLEAQLCWTLREAPRTRPAQGAPTWSWASVNGGVLYSDLQSLRDQDCYQEEFAHVLEASTTPVGCDPFGEVGGGVIRLCCSAVLAGRRCDVVRSKSAERGLQAAVVRK</sequence>
<evidence type="ECO:0000313" key="2">
    <source>
        <dbReference type="EMBL" id="KAF4312136.1"/>
    </source>
</evidence>
<dbReference type="InterPro" id="IPR010730">
    <property type="entry name" value="HET"/>
</dbReference>
<dbReference type="EMBL" id="WWBZ02000007">
    <property type="protein sequence ID" value="KAF4312136.1"/>
    <property type="molecule type" value="Genomic_DNA"/>
</dbReference>
<reference evidence="2" key="1">
    <citation type="submission" date="2020-04" db="EMBL/GenBank/DDBJ databases">
        <title>Genome Assembly and Annotation of Botryosphaeria dothidea sdau 11-99, a Latent Pathogen of Apple Fruit Ring Rot in China.</title>
        <authorList>
            <person name="Yu C."/>
            <person name="Diao Y."/>
            <person name="Lu Q."/>
            <person name="Zhao J."/>
            <person name="Cui S."/>
            <person name="Peng C."/>
            <person name="He B."/>
            <person name="Liu H."/>
        </authorList>
    </citation>
    <scope>NUCLEOTIDE SEQUENCE [LARGE SCALE GENOMIC DNA]</scope>
    <source>
        <strain evidence="2">Sdau11-99</strain>
    </source>
</reference>
<keyword evidence="3" id="KW-1185">Reference proteome</keyword>
<dbReference type="PANTHER" id="PTHR33112">
    <property type="entry name" value="DOMAIN PROTEIN, PUTATIVE-RELATED"/>
    <property type="match status" value="1"/>
</dbReference>
<comment type="caution">
    <text evidence="2">The sequence shown here is derived from an EMBL/GenBank/DDBJ whole genome shotgun (WGS) entry which is preliminary data.</text>
</comment>
<proteinExistence type="predicted"/>
<organism evidence="2 3">
    <name type="scientific">Botryosphaeria dothidea</name>
    <dbReference type="NCBI Taxonomy" id="55169"/>
    <lineage>
        <taxon>Eukaryota</taxon>
        <taxon>Fungi</taxon>
        <taxon>Dikarya</taxon>
        <taxon>Ascomycota</taxon>
        <taxon>Pezizomycotina</taxon>
        <taxon>Dothideomycetes</taxon>
        <taxon>Dothideomycetes incertae sedis</taxon>
        <taxon>Botryosphaeriales</taxon>
        <taxon>Botryosphaeriaceae</taxon>
        <taxon>Botryosphaeria</taxon>
    </lineage>
</organism>
<evidence type="ECO:0000259" key="1">
    <source>
        <dbReference type="Pfam" id="PF06985"/>
    </source>
</evidence>
<name>A0A8H4J3L3_9PEZI</name>
<protein>
    <submittedName>
        <fullName evidence="2">Heterokaryon incompatibility protein</fullName>
    </submittedName>
</protein>
<accession>A0A8H4J3L3</accession>
<dbReference type="AlphaFoldDB" id="A0A8H4J3L3"/>
<feature type="domain" description="Heterokaryon incompatibility" evidence="1">
    <location>
        <begin position="77"/>
        <end position="223"/>
    </location>
</feature>
<dbReference type="Pfam" id="PF06985">
    <property type="entry name" value="HET"/>
    <property type="match status" value="1"/>
</dbReference>